<accession>A0A0C2N7C3</accession>
<comment type="caution">
    <text evidence="1">The sequence shown here is derived from an EMBL/GenBank/DDBJ whole genome shotgun (WGS) entry which is preliminary data.</text>
</comment>
<keyword evidence="2" id="KW-1185">Reference proteome</keyword>
<evidence type="ECO:0000313" key="1">
    <source>
        <dbReference type="EMBL" id="KII72220.1"/>
    </source>
</evidence>
<dbReference type="Proteomes" id="UP000031668">
    <property type="component" value="Unassembled WGS sequence"/>
</dbReference>
<dbReference type="EMBL" id="JWZT01001317">
    <property type="protein sequence ID" value="KII72220.1"/>
    <property type="molecule type" value="Genomic_DNA"/>
</dbReference>
<sequence length="114" mass="13278">MNYYPKYEPYCEGKWRCDEPAYTCLVPFTCAREIGSNSGNILVSGRLLCDWPLRFSRLYNPKRDNSLLQKNKGRPFFSDDFATRFSCSSKTSMLILFTKNLWKQPIESNLLLTA</sequence>
<evidence type="ECO:0000313" key="2">
    <source>
        <dbReference type="Proteomes" id="UP000031668"/>
    </source>
</evidence>
<name>A0A0C2N7C3_THEKT</name>
<gene>
    <name evidence="1" type="ORF">RF11_08639</name>
</gene>
<proteinExistence type="predicted"/>
<dbReference type="AlphaFoldDB" id="A0A0C2N7C3"/>
<organism evidence="1 2">
    <name type="scientific">Thelohanellus kitauei</name>
    <name type="common">Myxosporean</name>
    <dbReference type="NCBI Taxonomy" id="669202"/>
    <lineage>
        <taxon>Eukaryota</taxon>
        <taxon>Metazoa</taxon>
        <taxon>Cnidaria</taxon>
        <taxon>Myxozoa</taxon>
        <taxon>Myxosporea</taxon>
        <taxon>Bivalvulida</taxon>
        <taxon>Platysporina</taxon>
        <taxon>Myxobolidae</taxon>
        <taxon>Thelohanellus</taxon>
    </lineage>
</organism>
<protein>
    <submittedName>
        <fullName evidence="1">Uncharacterized protein</fullName>
    </submittedName>
</protein>
<reference evidence="1 2" key="1">
    <citation type="journal article" date="2014" name="Genome Biol. Evol.">
        <title>The genome of the myxosporean Thelohanellus kitauei shows adaptations to nutrient acquisition within its fish host.</title>
        <authorList>
            <person name="Yang Y."/>
            <person name="Xiong J."/>
            <person name="Zhou Z."/>
            <person name="Huo F."/>
            <person name="Miao W."/>
            <person name="Ran C."/>
            <person name="Liu Y."/>
            <person name="Zhang J."/>
            <person name="Feng J."/>
            <person name="Wang M."/>
            <person name="Wang M."/>
            <person name="Wang L."/>
            <person name="Yao B."/>
        </authorList>
    </citation>
    <scope>NUCLEOTIDE SEQUENCE [LARGE SCALE GENOMIC DNA]</scope>
    <source>
        <strain evidence="1">Wuqing</strain>
    </source>
</reference>